<organism evidence="1">
    <name type="scientific">Phaeodactylum tricornutum</name>
    <name type="common">Diatom</name>
    <dbReference type="NCBI Taxonomy" id="2850"/>
    <lineage>
        <taxon>Eukaryota</taxon>
        <taxon>Sar</taxon>
        <taxon>Stramenopiles</taxon>
        <taxon>Ochrophyta</taxon>
        <taxon>Bacillariophyta</taxon>
        <taxon>Bacillariophyceae</taxon>
        <taxon>Bacillariophycidae</taxon>
        <taxon>Naviculales</taxon>
        <taxon>Phaeodactylaceae</taxon>
        <taxon>Phaeodactylum</taxon>
    </lineage>
</organism>
<reference evidence="1" key="1">
    <citation type="submission" date="2022-02" db="EMBL/GenBank/DDBJ databases">
        <authorList>
            <person name="Giguere J D."/>
        </authorList>
    </citation>
    <scope>NUCLEOTIDE SEQUENCE</scope>
    <source>
        <strain evidence="1">CCAP 1055/1</strain>
    </source>
</reference>
<proteinExistence type="predicted"/>
<dbReference type="AlphaFoldDB" id="A0A8J9U0L6"/>
<protein>
    <submittedName>
        <fullName evidence="1">Uncharacterized protein</fullName>
    </submittedName>
</protein>
<evidence type="ECO:0000313" key="1">
    <source>
        <dbReference type="EMBL" id="CAG9294443.1"/>
    </source>
</evidence>
<sequence>MSSPTSVIRPTEDKQIRSKLLNKLGIYDAPPSTKAPPPMTAAQNRRLRILRGMGVGYTINPSPPDGSAVRPPLNGVTPFQEPLKSDSPMAYTRRKSQKIVFVDEVEVLPIPTRYEYSDRIKSRIWSNRYELQENAERNALEFAAEGWNWRNVTEDEGMYICSVSGELVHPIHLQHLMDEEQPSGPQATLERGTPVHSNP</sequence>
<name>A0A8J9U0L6_PHATR</name>
<dbReference type="EMBL" id="OU594950">
    <property type="protein sequence ID" value="CAG9294443.1"/>
    <property type="molecule type" value="Genomic_DNA"/>
</dbReference>
<gene>
    <name evidence="1" type="ORF">PTTT1_LOCUS54697</name>
</gene>
<dbReference type="Proteomes" id="UP000836788">
    <property type="component" value="Chromosome 9"/>
</dbReference>
<accession>A0A8J9U0L6</accession>